<keyword evidence="3" id="KW-0804">Transcription</keyword>
<dbReference type="Pfam" id="PF07729">
    <property type="entry name" value="FCD"/>
    <property type="match status" value="1"/>
</dbReference>
<keyword evidence="7" id="KW-1185">Reference proteome</keyword>
<organism evidence="6 7">
    <name type="scientific">Paracoccus cavernae</name>
    <dbReference type="NCBI Taxonomy" id="1571207"/>
    <lineage>
        <taxon>Bacteria</taxon>
        <taxon>Pseudomonadati</taxon>
        <taxon>Pseudomonadota</taxon>
        <taxon>Alphaproteobacteria</taxon>
        <taxon>Rhodobacterales</taxon>
        <taxon>Paracoccaceae</taxon>
        <taxon>Paracoccus</taxon>
    </lineage>
</organism>
<comment type="caution">
    <text evidence="6">The sequence shown here is derived from an EMBL/GenBank/DDBJ whole genome shotgun (WGS) entry which is preliminary data.</text>
</comment>
<reference evidence="7" key="1">
    <citation type="journal article" date="2019" name="Int. J. Syst. Evol. Microbiol.">
        <title>The Global Catalogue of Microorganisms (GCM) 10K type strain sequencing project: providing services to taxonomists for standard genome sequencing and annotation.</title>
        <authorList>
            <consortium name="The Broad Institute Genomics Platform"/>
            <consortium name="The Broad Institute Genome Sequencing Center for Infectious Disease"/>
            <person name="Wu L."/>
            <person name="Ma J."/>
        </authorList>
    </citation>
    <scope>NUCLEOTIDE SEQUENCE [LARGE SCALE GENOMIC DNA]</scope>
    <source>
        <strain evidence="7">CECT 8482</strain>
    </source>
</reference>
<protein>
    <submittedName>
        <fullName evidence="6">GntR family transcriptional regulator</fullName>
    </submittedName>
</protein>
<dbReference type="InterPro" id="IPR011711">
    <property type="entry name" value="GntR_C"/>
</dbReference>
<keyword evidence="2" id="KW-0238">DNA-binding</keyword>
<name>A0ABT8D3D7_9RHOB</name>
<feature type="region of interest" description="Disordered" evidence="4">
    <location>
        <begin position="1"/>
        <end position="20"/>
    </location>
</feature>
<feature type="domain" description="GntR C-terminal" evidence="5">
    <location>
        <begin position="26"/>
        <end position="150"/>
    </location>
</feature>
<dbReference type="InterPro" id="IPR008920">
    <property type="entry name" value="TF_FadR/GntR_C"/>
</dbReference>
<feature type="compositionally biased region" description="Pro residues" evidence="4">
    <location>
        <begin position="1"/>
        <end position="10"/>
    </location>
</feature>
<evidence type="ECO:0000256" key="1">
    <source>
        <dbReference type="ARBA" id="ARBA00023015"/>
    </source>
</evidence>
<dbReference type="PANTHER" id="PTHR43537">
    <property type="entry name" value="TRANSCRIPTIONAL REGULATOR, GNTR FAMILY"/>
    <property type="match status" value="1"/>
</dbReference>
<dbReference type="EMBL" id="JAUFRC010000001">
    <property type="protein sequence ID" value="MDN3711167.1"/>
    <property type="molecule type" value="Genomic_DNA"/>
</dbReference>
<sequence>MRARPCPAPPLSRGRGHRPDPAHLAESFEAMSEVEALCAALAAGRMSITQTIVLEDLMTQMAEAQAAGAHETYQQLNFDFHDRICQFSGNGQLAQIARDLRNRFEILRRAQLQRPERIGQSLAEHRQIFAALAERRADSAARLVRAHLRGAMAATLRLRDGADTPD</sequence>
<accession>A0ABT8D3D7</accession>
<gene>
    <name evidence="6" type="ORF">QWZ10_03790</name>
</gene>
<dbReference type="Gene3D" id="1.20.120.530">
    <property type="entry name" value="GntR ligand-binding domain-like"/>
    <property type="match status" value="1"/>
</dbReference>
<evidence type="ECO:0000259" key="5">
    <source>
        <dbReference type="SMART" id="SM00895"/>
    </source>
</evidence>
<evidence type="ECO:0000313" key="6">
    <source>
        <dbReference type="EMBL" id="MDN3711167.1"/>
    </source>
</evidence>
<evidence type="ECO:0000313" key="7">
    <source>
        <dbReference type="Proteomes" id="UP001243846"/>
    </source>
</evidence>
<dbReference type="SUPFAM" id="SSF48008">
    <property type="entry name" value="GntR ligand-binding domain-like"/>
    <property type="match status" value="1"/>
</dbReference>
<dbReference type="PANTHER" id="PTHR43537:SF49">
    <property type="entry name" value="TRANSCRIPTIONAL REGULATORY PROTEIN"/>
    <property type="match status" value="1"/>
</dbReference>
<evidence type="ECO:0000256" key="3">
    <source>
        <dbReference type="ARBA" id="ARBA00023163"/>
    </source>
</evidence>
<evidence type="ECO:0000256" key="4">
    <source>
        <dbReference type="SAM" id="MobiDB-lite"/>
    </source>
</evidence>
<proteinExistence type="predicted"/>
<dbReference type="SMART" id="SM00895">
    <property type="entry name" value="FCD"/>
    <property type="match status" value="1"/>
</dbReference>
<dbReference type="Proteomes" id="UP001243846">
    <property type="component" value="Unassembled WGS sequence"/>
</dbReference>
<evidence type="ECO:0000256" key="2">
    <source>
        <dbReference type="ARBA" id="ARBA00023125"/>
    </source>
</evidence>
<keyword evidence="1" id="KW-0805">Transcription regulation</keyword>